<feature type="compositionally biased region" description="Polar residues" evidence="1">
    <location>
        <begin position="149"/>
        <end position="158"/>
    </location>
</feature>
<evidence type="ECO:0000313" key="2">
    <source>
        <dbReference type="EMBL" id="GMS95960.1"/>
    </source>
</evidence>
<proteinExistence type="predicted"/>
<organism evidence="2 3">
    <name type="scientific">Pristionchus entomophagus</name>
    <dbReference type="NCBI Taxonomy" id="358040"/>
    <lineage>
        <taxon>Eukaryota</taxon>
        <taxon>Metazoa</taxon>
        <taxon>Ecdysozoa</taxon>
        <taxon>Nematoda</taxon>
        <taxon>Chromadorea</taxon>
        <taxon>Rhabditida</taxon>
        <taxon>Rhabditina</taxon>
        <taxon>Diplogasteromorpha</taxon>
        <taxon>Diplogasteroidea</taxon>
        <taxon>Neodiplogasteridae</taxon>
        <taxon>Pristionchus</taxon>
    </lineage>
</organism>
<reference evidence="2" key="1">
    <citation type="submission" date="2023-10" db="EMBL/GenBank/DDBJ databases">
        <title>Genome assembly of Pristionchus species.</title>
        <authorList>
            <person name="Yoshida K."/>
            <person name="Sommer R.J."/>
        </authorList>
    </citation>
    <scope>NUCLEOTIDE SEQUENCE</scope>
    <source>
        <strain evidence="2">RS0144</strain>
    </source>
</reference>
<protein>
    <submittedName>
        <fullName evidence="2">Uncharacterized protein</fullName>
    </submittedName>
</protein>
<name>A0AAV5TNF6_9BILA</name>
<dbReference type="AlphaFoldDB" id="A0AAV5TNF6"/>
<keyword evidence="3" id="KW-1185">Reference proteome</keyword>
<dbReference type="EMBL" id="BTSX01000004">
    <property type="protein sequence ID" value="GMS95960.1"/>
    <property type="molecule type" value="Genomic_DNA"/>
</dbReference>
<evidence type="ECO:0000256" key="1">
    <source>
        <dbReference type="SAM" id="MobiDB-lite"/>
    </source>
</evidence>
<evidence type="ECO:0000313" key="3">
    <source>
        <dbReference type="Proteomes" id="UP001432027"/>
    </source>
</evidence>
<dbReference type="Proteomes" id="UP001432027">
    <property type="component" value="Unassembled WGS sequence"/>
</dbReference>
<accession>A0AAV5TNF6</accession>
<sequence length="158" mass="18024">MGNQSIKTVSGIIGSTPCVSIATLNELSFSSDRCGPSKRPADTASDGLVVLRGRGGNNLIPPPKRRRFDEIQEAIFQEKMTDEEKVIRFEKKMNELQEEYEKEIRAIYEKREKEKEKTREMEEIDADMRMAKEEEGVTEEKTIDKSSVKESSNSMKKS</sequence>
<feature type="region of interest" description="Disordered" evidence="1">
    <location>
        <begin position="31"/>
        <end position="65"/>
    </location>
</feature>
<gene>
    <name evidence="2" type="ORF">PENTCL1PPCAC_18135</name>
</gene>
<feature type="compositionally biased region" description="Basic and acidic residues" evidence="1">
    <location>
        <begin position="111"/>
        <end position="148"/>
    </location>
</feature>
<feature type="region of interest" description="Disordered" evidence="1">
    <location>
        <begin position="111"/>
        <end position="158"/>
    </location>
</feature>
<comment type="caution">
    <text evidence="2">The sequence shown here is derived from an EMBL/GenBank/DDBJ whole genome shotgun (WGS) entry which is preliminary data.</text>
</comment>